<accession>A0A392UI71</accession>
<dbReference type="Proteomes" id="UP000265520">
    <property type="component" value="Unassembled WGS sequence"/>
</dbReference>
<keyword evidence="2" id="KW-1185">Reference proteome</keyword>
<organism evidence="1 2">
    <name type="scientific">Trifolium medium</name>
    <dbReference type="NCBI Taxonomy" id="97028"/>
    <lineage>
        <taxon>Eukaryota</taxon>
        <taxon>Viridiplantae</taxon>
        <taxon>Streptophyta</taxon>
        <taxon>Embryophyta</taxon>
        <taxon>Tracheophyta</taxon>
        <taxon>Spermatophyta</taxon>
        <taxon>Magnoliopsida</taxon>
        <taxon>eudicotyledons</taxon>
        <taxon>Gunneridae</taxon>
        <taxon>Pentapetalae</taxon>
        <taxon>rosids</taxon>
        <taxon>fabids</taxon>
        <taxon>Fabales</taxon>
        <taxon>Fabaceae</taxon>
        <taxon>Papilionoideae</taxon>
        <taxon>50 kb inversion clade</taxon>
        <taxon>NPAAA clade</taxon>
        <taxon>Hologalegina</taxon>
        <taxon>IRL clade</taxon>
        <taxon>Trifolieae</taxon>
        <taxon>Trifolium</taxon>
    </lineage>
</organism>
<evidence type="ECO:0000313" key="1">
    <source>
        <dbReference type="EMBL" id="MCI72110.1"/>
    </source>
</evidence>
<sequence length="56" mass="6247">MFCLLRNAQMHDAQRAVHAVRELDFSALARRAARAGATRKVMLLRQFSSGVCATRS</sequence>
<evidence type="ECO:0000313" key="2">
    <source>
        <dbReference type="Proteomes" id="UP000265520"/>
    </source>
</evidence>
<protein>
    <submittedName>
        <fullName evidence="1">Uncharacterized protein</fullName>
    </submittedName>
</protein>
<comment type="caution">
    <text evidence="1">The sequence shown here is derived from an EMBL/GenBank/DDBJ whole genome shotgun (WGS) entry which is preliminary data.</text>
</comment>
<dbReference type="AlphaFoldDB" id="A0A392UI71"/>
<dbReference type="EMBL" id="LXQA010810770">
    <property type="protein sequence ID" value="MCI72110.1"/>
    <property type="molecule type" value="Genomic_DNA"/>
</dbReference>
<reference evidence="1 2" key="1">
    <citation type="journal article" date="2018" name="Front. Plant Sci.">
        <title>Red Clover (Trifolium pratense) and Zigzag Clover (T. medium) - A Picture of Genomic Similarities and Differences.</title>
        <authorList>
            <person name="Dluhosova J."/>
            <person name="Istvanek J."/>
            <person name="Nedelnik J."/>
            <person name="Repkova J."/>
        </authorList>
    </citation>
    <scope>NUCLEOTIDE SEQUENCE [LARGE SCALE GENOMIC DNA]</scope>
    <source>
        <strain evidence="2">cv. 10/8</strain>
        <tissue evidence="1">Leaf</tissue>
    </source>
</reference>
<name>A0A392UI71_9FABA</name>
<proteinExistence type="predicted"/>